<evidence type="ECO:0000256" key="4">
    <source>
        <dbReference type="ARBA" id="ARBA00012786"/>
    </source>
</evidence>
<feature type="domain" description="Cation-transporting P-type ATPase N-terminal" evidence="19">
    <location>
        <begin position="28"/>
        <end position="101"/>
    </location>
</feature>
<dbReference type="Pfam" id="PF00122">
    <property type="entry name" value="E1-E2_ATPase"/>
    <property type="match status" value="1"/>
</dbReference>
<evidence type="ECO:0000256" key="7">
    <source>
        <dbReference type="ARBA" id="ARBA00022519"/>
    </source>
</evidence>
<dbReference type="SUPFAM" id="SSF56784">
    <property type="entry name" value="HAD-like"/>
    <property type="match status" value="1"/>
</dbReference>
<keyword evidence="13" id="KW-1278">Translocase</keyword>
<reference evidence="20" key="1">
    <citation type="journal article" date="2021" name="PeerJ">
        <title>Extensive microbial diversity within the chicken gut microbiome revealed by metagenomics and culture.</title>
        <authorList>
            <person name="Gilroy R."/>
            <person name="Ravi A."/>
            <person name="Getino M."/>
            <person name="Pursley I."/>
            <person name="Horton D.L."/>
            <person name="Alikhan N.F."/>
            <person name="Baker D."/>
            <person name="Gharbi K."/>
            <person name="Hall N."/>
            <person name="Watson M."/>
            <person name="Adriaenssens E.M."/>
            <person name="Foster-Nyarko E."/>
            <person name="Jarju S."/>
            <person name="Secka A."/>
            <person name="Antonio M."/>
            <person name="Oren A."/>
            <person name="Chaudhuri R.R."/>
            <person name="La Ragione R."/>
            <person name="Hildebrand F."/>
            <person name="Pallen M.J."/>
        </authorList>
    </citation>
    <scope>NUCLEOTIDE SEQUENCE</scope>
    <source>
        <strain evidence="20">1345</strain>
    </source>
</reference>
<sequence>MAKKKRLFLSRMAENIARAEDAKARVRTAAALTEAEAYAFLQTERGGIASAEAERRKEEYGENVLPSRKKKGAAARIWAAFINPFTLILLVLAAVSVFTDIALAAEGEENYITVIVIAVMVAVSGILRFVQESRSGAAAEKLSAMITTTTCVSRSGEGKREIPVSELVVGDEVHLSAGDMIPADLRIVAAKDLFVAQSALTGESAPEEKKAEPCEAGSLTNCGCLAFMGTNVVSGSGVGIVAATGEGTLFGQTAKTLSAGKTEKTAFEKGVNSVSHILIGFMLAMVPVVFLVNGFMKGEWLGAALFAVSIAVGLTPEMLPMIVTACLAKGSVALSKRKVVVKDINSIQNLGAMDILCTDKTGTLTQDKVVLEMHLNVEGKEDARVLCRAFLNSNYQTGLKNLMDVAVIERTHELRASGEIAEEDLTKYQKTDEIPFDFERRRMSVAVTNGKGKTFLITKGAVEEMLAVSAFAEVGGEVRPLTGELKRGVLARASALNEQGMRVLAVAQKRLADGVEVSAADEAEMVLIGYLAFLDPPKETTAAAVARLHKLGVSVKILTGDNEKVTACICRKVGLAGEQILLGSDLENLNDEQLAAAAEKAGVFAKLSPAQKERVVRVLREAGHTVGFMGDGINDAPAMRAADVGISVDTAVDIAKESAGVILLEKDLTVVADGVVEGRKTYANMMKYIKITASSNFGNMLSVLIASAFLPFLPMLSVQIILLNLVYDVSCTSLPWDNVEGESLSRPAVWESRSILRFMFCFGPVSSLFDIIAYLLLYFVLCPAAVGAPFAASDAAARAQFEALFQTGWFVESIFTQSLVLHMLRGRRFPSACSHASLPVCLFTFGSIALLTAVPYTPAGAAFGLVPLPAMYFAFLAAIVVGYIALTTLAKHLYVRKFGGLL</sequence>
<dbReference type="InterPro" id="IPR059000">
    <property type="entry name" value="ATPase_P-type_domA"/>
</dbReference>
<evidence type="ECO:0000256" key="8">
    <source>
        <dbReference type="ARBA" id="ARBA00022553"/>
    </source>
</evidence>
<dbReference type="InterPro" id="IPR023214">
    <property type="entry name" value="HAD_sf"/>
</dbReference>
<feature type="transmembrane region" description="Helical" evidence="18">
    <location>
        <begin position="111"/>
        <end position="130"/>
    </location>
</feature>
<evidence type="ECO:0000256" key="18">
    <source>
        <dbReference type="SAM" id="Phobius"/>
    </source>
</evidence>
<evidence type="ECO:0000256" key="2">
    <source>
        <dbReference type="ARBA" id="ARBA00004429"/>
    </source>
</evidence>
<evidence type="ECO:0000256" key="15">
    <source>
        <dbReference type="ARBA" id="ARBA00023136"/>
    </source>
</evidence>
<dbReference type="Pfam" id="PF00690">
    <property type="entry name" value="Cation_ATPase_N"/>
    <property type="match status" value="1"/>
</dbReference>
<comment type="function">
    <text evidence="1">Mediates magnesium influx to the cytosol.</text>
</comment>
<evidence type="ECO:0000256" key="5">
    <source>
        <dbReference type="ARBA" id="ARBA00013555"/>
    </source>
</evidence>
<evidence type="ECO:0000256" key="9">
    <source>
        <dbReference type="ARBA" id="ARBA00022692"/>
    </source>
</evidence>
<keyword evidence="12" id="KW-0460">Magnesium</keyword>
<protein>
    <recommendedName>
        <fullName evidence="5">Magnesium-transporting ATPase, P-type 1</fullName>
        <ecNumber evidence="4">7.2.2.14</ecNumber>
    </recommendedName>
    <alternativeName>
        <fullName evidence="16">Mg(2+) transport ATPase, P-type 1</fullName>
    </alternativeName>
</protein>
<dbReference type="InterPro" id="IPR018303">
    <property type="entry name" value="ATPase_P-typ_P_site"/>
</dbReference>
<evidence type="ECO:0000256" key="1">
    <source>
        <dbReference type="ARBA" id="ARBA00003954"/>
    </source>
</evidence>
<evidence type="ECO:0000256" key="12">
    <source>
        <dbReference type="ARBA" id="ARBA00022842"/>
    </source>
</evidence>
<dbReference type="Gene3D" id="1.20.1110.10">
    <property type="entry name" value="Calcium-transporting ATPase, transmembrane domain"/>
    <property type="match status" value="1"/>
</dbReference>
<evidence type="ECO:0000256" key="16">
    <source>
        <dbReference type="ARBA" id="ARBA00029806"/>
    </source>
</evidence>
<dbReference type="PANTHER" id="PTHR42861">
    <property type="entry name" value="CALCIUM-TRANSPORTING ATPASE"/>
    <property type="match status" value="1"/>
</dbReference>
<dbReference type="GO" id="GO:0005524">
    <property type="term" value="F:ATP binding"/>
    <property type="evidence" value="ECO:0007669"/>
    <property type="project" value="UniProtKB-KW"/>
</dbReference>
<dbReference type="GO" id="GO:0016887">
    <property type="term" value="F:ATP hydrolysis activity"/>
    <property type="evidence" value="ECO:0007669"/>
    <property type="project" value="InterPro"/>
</dbReference>
<feature type="transmembrane region" description="Helical" evidence="18">
    <location>
        <begin position="758"/>
        <end position="791"/>
    </location>
</feature>
<evidence type="ECO:0000256" key="17">
    <source>
        <dbReference type="ARBA" id="ARBA00047295"/>
    </source>
</evidence>
<evidence type="ECO:0000256" key="14">
    <source>
        <dbReference type="ARBA" id="ARBA00022989"/>
    </source>
</evidence>
<dbReference type="SMART" id="SM00831">
    <property type="entry name" value="Cation_ATPase_N"/>
    <property type="match status" value="1"/>
</dbReference>
<keyword evidence="8" id="KW-0597">Phosphoprotein</keyword>
<dbReference type="PROSITE" id="PS00154">
    <property type="entry name" value="ATPASE_E1_E2"/>
    <property type="match status" value="1"/>
</dbReference>
<organism evidence="20 21">
    <name type="scientific">Candidatus Borkfalkia excrementigallinarum</name>
    <dbReference type="NCBI Taxonomy" id="2838506"/>
    <lineage>
        <taxon>Bacteria</taxon>
        <taxon>Bacillati</taxon>
        <taxon>Bacillota</taxon>
        <taxon>Clostridia</taxon>
        <taxon>Christensenellales</taxon>
        <taxon>Christensenellaceae</taxon>
        <taxon>Candidatus Borkfalkia</taxon>
    </lineage>
</organism>
<dbReference type="InterPro" id="IPR006068">
    <property type="entry name" value="ATPase_P-typ_cation-transptr_C"/>
</dbReference>
<evidence type="ECO:0000259" key="19">
    <source>
        <dbReference type="SMART" id="SM00831"/>
    </source>
</evidence>
<dbReference type="InterPro" id="IPR001757">
    <property type="entry name" value="P_typ_ATPase"/>
</dbReference>
<dbReference type="AlphaFoldDB" id="A0A9D1ZW08"/>
<dbReference type="SFLD" id="SFLDS00003">
    <property type="entry name" value="Haloacid_Dehalogenase"/>
    <property type="match status" value="1"/>
</dbReference>
<dbReference type="Gene3D" id="3.40.50.1000">
    <property type="entry name" value="HAD superfamily/HAD-like"/>
    <property type="match status" value="1"/>
</dbReference>
<dbReference type="NCBIfam" id="TIGR01524">
    <property type="entry name" value="ATPase-IIIB_Mg"/>
    <property type="match status" value="1"/>
</dbReference>
<dbReference type="Gene3D" id="2.70.150.10">
    <property type="entry name" value="Calcium-transporting ATPase, cytoplasmic transduction domain A"/>
    <property type="match status" value="1"/>
</dbReference>
<keyword evidence="6" id="KW-1003">Cell membrane</keyword>
<feature type="transmembrane region" description="Helical" evidence="18">
    <location>
        <begin position="77"/>
        <end position="99"/>
    </location>
</feature>
<dbReference type="Proteomes" id="UP000886750">
    <property type="component" value="Unassembled WGS sequence"/>
</dbReference>
<dbReference type="Gene3D" id="3.40.1110.10">
    <property type="entry name" value="Calcium-transporting ATPase, cytoplasmic domain N"/>
    <property type="match status" value="1"/>
</dbReference>
<dbReference type="InterPro" id="IPR044492">
    <property type="entry name" value="P_typ_ATPase_HD_dom"/>
</dbReference>
<dbReference type="GO" id="GO:0015444">
    <property type="term" value="F:P-type magnesium transporter activity"/>
    <property type="evidence" value="ECO:0007669"/>
    <property type="project" value="UniProtKB-EC"/>
</dbReference>
<dbReference type="InterPro" id="IPR023299">
    <property type="entry name" value="ATPase_P-typ_cyto_dom_N"/>
</dbReference>
<keyword evidence="11" id="KW-0067">ATP-binding</keyword>
<comment type="catalytic activity">
    <reaction evidence="17">
        <text>Mg(2+)(out) + ATP + H2O = Mg(2+)(in) + ADP + phosphate + H(+)</text>
        <dbReference type="Rhea" id="RHEA:10260"/>
        <dbReference type="ChEBI" id="CHEBI:15377"/>
        <dbReference type="ChEBI" id="CHEBI:15378"/>
        <dbReference type="ChEBI" id="CHEBI:18420"/>
        <dbReference type="ChEBI" id="CHEBI:30616"/>
        <dbReference type="ChEBI" id="CHEBI:43474"/>
        <dbReference type="ChEBI" id="CHEBI:456216"/>
        <dbReference type="EC" id="7.2.2.14"/>
    </reaction>
</comment>
<evidence type="ECO:0000256" key="11">
    <source>
        <dbReference type="ARBA" id="ARBA00022840"/>
    </source>
</evidence>
<accession>A0A9D1ZW08</accession>
<keyword evidence="9 18" id="KW-0812">Transmembrane</keyword>
<dbReference type="NCBIfam" id="NF011702">
    <property type="entry name" value="PRK15122.1"/>
    <property type="match status" value="1"/>
</dbReference>
<dbReference type="SFLD" id="SFLDF00027">
    <property type="entry name" value="p-type_atpase"/>
    <property type="match status" value="1"/>
</dbReference>
<dbReference type="SUPFAM" id="SSF81665">
    <property type="entry name" value="Calcium ATPase, transmembrane domain M"/>
    <property type="match status" value="1"/>
</dbReference>
<keyword evidence="14 18" id="KW-1133">Transmembrane helix</keyword>
<dbReference type="InterPro" id="IPR023298">
    <property type="entry name" value="ATPase_P-typ_TM_dom_sf"/>
</dbReference>
<dbReference type="PRINTS" id="PR01836">
    <property type="entry name" value="MGATPASE"/>
</dbReference>
<evidence type="ECO:0000313" key="20">
    <source>
        <dbReference type="EMBL" id="HIY96850.1"/>
    </source>
</evidence>
<feature type="transmembrane region" description="Helical" evidence="18">
    <location>
        <begin position="302"/>
        <end position="328"/>
    </location>
</feature>
<evidence type="ECO:0000256" key="10">
    <source>
        <dbReference type="ARBA" id="ARBA00022741"/>
    </source>
</evidence>
<dbReference type="CDD" id="cd02077">
    <property type="entry name" value="P-type_ATPase_Mg"/>
    <property type="match status" value="1"/>
</dbReference>
<dbReference type="SUPFAM" id="SSF81653">
    <property type="entry name" value="Calcium ATPase, transduction domain A"/>
    <property type="match status" value="1"/>
</dbReference>
<evidence type="ECO:0000256" key="6">
    <source>
        <dbReference type="ARBA" id="ARBA00022475"/>
    </source>
</evidence>
<dbReference type="InterPro" id="IPR036412">
    <property type="entry name" value="HAD-like_sf"/>
</dbReference>
<dbReference type="Pfam" id="PF00689">
    <property type="entry name" value="Cation_ATPase_C"/>
    <property type="match status" value="1"/>
</dbReference>
<dbReference type="InterPro" id="IPR006415">
    <property type="entry name" value="P-type_ATPase_IIIB"/>
</dbReference>
<dbReference type="InterPro" id="IPR004014">
    <property type="entry name" value="ATPase_P-typ_cation-transptr_N"/>
</dbReference>
<gene>
    <name evidence="20" type="primary">mgtA</name>
    <name evidence="20" type="ORF">H9729_04105</name>
</gene>
<dbReference type="SFLD" id="SFLDG00002">
    <property type="entry name" value="C1.7:_P-type_atpase_like"/>
    <property type="match status" value="1"/>
</dbReference>
<evidence type="ECO:0000313" key="21">
    <source>
        <dbReference type="Proteomes" id="UP000886750"/>
    </source>
</evidence>
<comment type="subcellular location">
    <subcellularLocation>
        <location evidence="2">Cell inner membrane</location>
        <topology evidence="2">Multi-pass membrane protein</topology>
    </subcellularLocation>
</comment>
<keyword evidence="15 18" id="KW-0472">Membrane</keyword>
<evidence type="ECO:0000256" key="13">
    <source>
        <dbReference type="ARBA" id="ARBA00022967"/>
    </source>
</evidence>
<reference evidence="20" key="2">
    <citation type="submission" date="2021-04" db="EMBL/GenBank/DDBJ databases">
        <authorList>
            <person name="Gilroy R."/>
        </authorList>
    </citation>
    <scope>NUCLEOTIDE SEQUENCE</scope>
    <source>
        <strain evidence="20">1345</strain>
    </source>
</reference>
<dbReference type="Pfam" id="PF13246">
    <property type="entry name" value="Cation_ATPase"/>
    <property type="match status" value="1"/>
</dbReference>
<proteinExistence type="inferred from homology"/>
<dbReference type="EMBL" id="DXCQ01000028">
    <property type="protein sequence ID" value="HIY96850.1"/>
    <property type="molecule type" value="Genomic_DNA"/>
</dbReference>
<comment type="similarity">
    <text evidence="3">Belongs to the cation transport ATPase (P-type) (TC 3.A.3) family. Type IIIB subfamily.</text>
</comment>
<feature type="transmembrane region" description="Helical" evidence="18">
    <location>
        <begin position="870"/>
        <end position="890"/>
    </location>
</feature>
<evidence type="ECO:0000256" key="3">
    <source>
        <dbReference type="ARBA" id="ARBA00008746"/>
    </source>
</evidence>
<comment type="caution">
    <text evidence="20">The sequence shown here is derived from an EMBL/GenBank/DDBJ whole genome shotgun (WGS) entry which is preliminary data.</text>
</comment>
<dbReference type="EC" id="7.2.2.14" evidence="4"/>
<feature type="transmembrane region" description="Helical" evidence="18">
    <location>
        <begin position="836"/>
        <end position="858"/>
    </location>
</feature>
<keyword evidence="7" id="KW-0997">Cell inner membrane</keyword>
<dbReference type="NCBIfam" id="TIGR01494">
    <property type="entry name" value="ATPase_P-type"/>
    <property type="match status" value="2"/>
</dbReference>
<dbReference type="GO" id="GO:0005886">
    <property type="term" value="C:plasma membrane"/>
    <property type="evidence" value="ECO:0007669"/>
    <property type="project" value="UniProtKB-SubCell"/>
</dbReference>
<keyword evidence="10" id="KW-0547">Nucleotide-binding</keyword>
<dbReference type="InterPro" id="IPR008250">
    <property type="entry name" value="ATPase_P-typ_transduc_dom_A_sf"/>
</dbReference>
<feature type="transmembrane region" description="Helical" evidence="18">
    <location>
        <begin position="277"/>
        <end position="296"/>
    </location>
</feature>
<name>A0A9D1ZW08_9FIRM</name>